<comment type="catalytic activity">
    <reaction evidence="13">
        <text>cyclobutadipyrimidine (in DNA) = 2 pyrimidine residues (in DNA).</text>
        <dbReference type="EC" id="4.1.99.3"/>
    </reaction>
</comment>
<dbReference type="InterPro" id="IPR036134">
    <property type="entry name" value="Crypto/Photolyase_FAD-like_sf"/>
</dbReference>
<evidence type="ECO:0000259" key="15">
    <source>
        <dbReference type="PROSITE" id="PS51645"/>
    </source>
</evidence>
<dbReference type="GO" id="GO:0006281">
    <property type="term" value="P:DNA repair"/>
    <property type="evidence" value="ECO:0007669"/>
    <property type="project" value="UniProtKB-KW"/>
</dbReference>
<dbReference type="PROSITE" id="PS01083">
    <property type="entry name" value="DNA_PHOTOLYASES_2_1"/>
    <property type="match status" value="1"/>
</dbReference>
<keyword evidence="8" id="KW-0157">Chromophore</keyword>
<dbReference type="Gene3D" id="1.25.40.80">
    <property type="match status" value="1"/>
</dbReference>
<evidence type="ECO:0000313" key="17">
    <source>
        <dbReference type="Proteomes" id="UP001524383"/>
    </source>
</evidence>
<dbReference type="EMBL" id="VOTZ01000002">
    <property type="protein sequence ID" value="MCQ1537623.1"/>
    <property type="molecule type" value="Genomic_DNA"/>
</dbReference>
<dbReference type="InterPro" id="IPR036155">
    <property type="entry name" value="Crypto/Photolyase_N_sf"/>
</dbReference>
<keyword evidence="17" id="KW-1185">Reference proteome</keyword>
<feature type="domain" description="Photolyase/cryptochrome alpha/beta" evidence="15">
    <location>
        <begin position="19"/>
        <end position="147"/>
    </location>
</feature>
<evidence type="ECO:0000256" key="6">
    <source>
        <dbReference type="ARBA" id="ARBA00022763"/>
    </source>
</evidence>
<dbReference type="PANTHER" id="PTHR10211:SF0">
    <property type="entry name" value="DEOXYRIBODIPYRIMIDINE PHOTO-LYASE"/>
    <property type="match status" value="1"/>
</dbReference>
<name>A0ABD4TI53_9EURY</name>
<evidence type="ECO:0000256" key="8">
    <source>
        <dbReference type="ARBA" id="ARBA00022991"/>
    </source>
</evidence>
<dbReference type="Gene3D" id="3.40.50.620">
    <property type="entry name" value="HUPs"/>
    <property type="match status" value="1"/>
</dbReference>
<proteinExistence type="inferred from homology"/>
<keyword evidence="10" id="KW-0234">DNA repair</keyword>
<organism evidence="16 17">
    <name type="scientific">Methanocalculus taiwanensis</name>
    <dbReference type="NCBI Taxonomy" id="106207"/>
    <lineage>
        <taxon>Archaea</taxon>
        <taxon>Methanobacteriati</taxon>
        <taxon>Methanobacteriota</taxon>
        <taxon>Stenosarchaea group</taxon>
        <taxon>Methanomicrobia</taxon>
        <taxon>Methanomicrobiales</taxon>
        <taxon>Methanocalculaceae</taxon>
        <taxon>Methanocalculus</taxon>
    </lineage>
</organism>
<evidence type="ECO:0000256" key="5">
    <source>
        <dbReference type="ARBA" id="ARBA00022630"/>
    </source>
</evidence>
<dbReference type="Proteomes" id="UP001524383">
    <property type="component" value="Unassembled WGS sequence"/>
</dbReference>
<gene>
    <name evidence="16" type="ORF">FTO68_01270</name>
</gene>
<evidence type="ECO:0000256" key="12">
    <source>
        <dbReference type="ARBA" id="ARBA00031671"/>
    </source>
</evidence>
<evidence type="ECO:0000256" key="11">
    <source>
        <dbReference type="ARBA" id="ARBA00023239"/>
    </source>
</evidence>
<evidence type="ECO:0000256" key="9">
    <source>
        <dbReference type="ARBA" id="ARBA00023125"/>
    </source>
</evidence>
<evidence type="ECO:0000256" key="1">
    <source>
        <dbReference type="ARBA" id="ARBA00001974"/>
    </source>
</evidence>
<evidence type="ECO:0000256" key="4">
    <source>
        <dbReference type="ARBA" id="ARBA00014046"/>
    </source>
</evidence>
<accession>A0ABD4TI53</accession>
<comment type="caution">
    <text evidence="16">The sequence shown here is derived from an EMBL/GenBank/DDBJ whole genome shotgun (WGS) entry which is preliminary data.</text>
</comment>
<sequence length="453" mass="52272">MISPERIHYRKEGSQGRGDRVVYWMQRSQRAEENHALEYAVNEANLRQIPLNVVFCIDPEYPLATSHSFRFMVEGLAETRNNLLERGIPLSLMTGDSIHEVPRFVQDAALLVVDRGYLRHERQIRNAVAEQTGCQVIEVESDCVVPVRAASLKEEWSAATLRRKLNPQVSHFLHLTEKIELKTDSLNDIDDSDQILSDPDRLLKQIGFFDPPKILFARGGRSEALKRLSAFLATPVTLYDRTRNDPGVEVTSGLSPYLHFGQISPLEVARAAAGRAGFLEELIVRRELAINFVWYNEKYDQIDCLPDWALKTLGEHRDDLREYTYSLEELRHAETHDPFWNAAQKEMLLTGRMHNYMRMYWGKKILEWSDTPEIAYQNTIQLNDIYELDGRDPNGYAGVAWCFGKHDRAWKERPVYGKVRYMNANGLLRKGDIRGYVEKVEELETMLDDQTGI</sequence>
<dbReference type="Pfam" id="PF00875">
    <property type="entry name" value="DNA_photolyase"/>
    <property type="match status" value="1"/>
</dbReference>
<dbReference type="RefSeq" id="WP_255331537.1">
    <property type="nucleotide sequence ID" value="NZ_VOTZ01000002.1"/>
</dbReference>
<evidence type="ECO:0000256" key="13">
    <source>
        <dbReference type="ARBA" id="ARBA00033999"/>
    </source>
</evidence>
<reference evidence="16 17" key="1">
    <citation type="submission" date="2019-08" db="EMBL/GenBank/DDBJ databases">
        <authorList>
            <person name="Chen S.-C."/>
            <person name="Lai M.-C."/>
            <person name="You Y.-T."/>
        </authorList>
    </citation>
    <scope>NUCLEOTIDE SEQUENCE [LARGE SCALE GENOMIC DNA]</scope>
    <source>
        <strain evidence="16 17">P2F9704a</strain>
    </source>
</reference>
<dbReference type="AlphaFoldDB" id="A0ABD4TI53"/>
<dbReference type="SUPFAM" id="SSF52425">
    <property type="entry name" value="Cryptochrome/photolyase, N-terminal domain"/>
    <property type="match status" value="1"/>
</dbReference>
<dbReference type="PROSITE" id="PS51645">
    <property type="entry name" value="PHR_CRY_ALPHA_BETA"/>
    <property type="match status" value="1"/>
</dbReference>
<evidence type="ECO:0000256" key="10">
    <source>
        <dbReference type="ARBA" id="ARBA00023204"/>
    </source>
</evidence>
<dbReference type="GO" id="GO:0003904">
    <property type="term" value="F:deoxyribodipyrimidine photo-lyase activity"/>
    <property type="evidence" value="ECO:0007669"/>
    <property type="project" value="UniProtKB-EC"/>
</dbReference>
<dbReference type="InterPro" id="IPR032673">
    <property type="entry name" value="DNA_photolyase_2_CS"/>
</dbReference>
<keyword evidence="7" id="KW-0274">FAD</keyword>
<evidence type="ECO:0000256" key="2">
    <source>
        <dbReference type="ARBA" id="ARBA00006409"/>
    </source>
</evidence>
<keyword evidence="11" id="KW-0456">Lyase</keyword>
<protein>
    <recommendedName>
        <fullName evidence="4">Deoxyribodipyrimidine photo-lyase</fullName>
        <ecNumber evidence="3">4.1.99.3</ecNumber>
    </recommendedName>
    <alternativeName>
        <fullName evidence="12">DNA photolyase</fullName>
    </alternativeName>
</protein>
<dbReference type="PANTHER" id="PTHR10211">
    <property type="entry name" value="DEOXYRIBODIPYRIMIDINE PHOTOLYASE"/>
    <property type="match status" value="1"/>
</dbReference>
<comment type="cofactor">
    <cofactor evidence="14">
        <name>coenzyme F420-(gamma-Glu)n</name>
        <dbReference type="ChEBI" id="CHEBI:133980"/>
    </cofactor>
</comment>
<dbReference type="InterPro" id="IPR052219">
    <property type="entry name" value="Photolyase_Class-2"/>
</dbReference>
<keyword evidence="6" id="KW-0227">DNA damage</keyword>
<evidence type="ECO:0000256" key="3">
    <source>
        <dbReference type="ARBA" id="ARBA00013149"/>
    </source>
</evidence>
<dbReference type="SUPFAM" id="SSF48173">
    <property type="entry name" value="Cryptochrome/photolyase FAD-binding domain"/>
    <property type="match status" value="1"/>
</dbReference>
<keyword evidence="9" id="KW-0238">DNA-binding</keyword>
<dbReference type="InterPro" id="IPR014729">
    <property type="entry name" value="Rossmann-like_a/b/a_fold"/>
</dbReference>
<dbReference type="FunFam" id="1.10.579.10:FF:000002">
    <property type="entry name" value="Deoxyribodipyrimidine photolyase"/>
    <property type="match status" value="1"/>
</dbReference>
<keyword evidence="5" id="KW-0285">Flavoprotein</keyword>
<comment type="similarity">
    <text evidence="2">Belongs to the DNA photolyase class-2 family.</text>
</comment>
<dbReference type="GO" id="GO:0003677">
    <property type="term" value="F:DNA binding"/>
    <property type="evidence" value="ECO:0007669"/>
    <property type="project" value="UniProtKB-KW"/>
</dbReference>
<dbReference type="InterPro" id="IPR006050">
    <property type="entry name" value="DNA_photolyase_N"/>
</dbReference>
<evidence type="ECO:0000313" key="16">
    <source>
        <dbReference type="EMBL" id="MCQ1537623.1"/>
    </source>
</evidence>
<dbReference type="EC" id="4.1.99.3" evidence="3"/>
<dbReference type="Gene3D" id="1.10.579.10">
    <property type="entry name" value="DNA Cyclobutane Dipyrimidine Photolyase, subunit A, domain 3"/>
    <property type="match status" value="1"/>
</dbReference>
<comment type="cofactor">
    <cofactor evidence="1">
        <name>FAD</name>
        <dbReference type="ChEBI" id="CHEBI:57692"/>
    </cofactor>
</comment>
<evidence type="ECO:0000256" key="7">
    <source>
        <dbReference type="ARBA" id="ARBA00022827"/>
    </source>
</evidence>
<evidence type="ECO:0000256" key="14">
    <source>
        <dbReference type="ARBA" id="ARBA00053026"/>
    </source>
</evidence>